<dbReference type="AlphaFoldDB" id="A0A841Q2L3"/>
<comment type="caution">
    <text evidence="1">The sequence shown here is derived from an EMBL/GenBank/DDBJ whole genome shotgun (WGS) entry which is preliminary data.</text>
</comment>
<dbReference type="RefSeq" id="WP_174495319.1">
    <property type="nucleotide sequence ID" value="NZ_CADDWK010000003.1"/>
</dbReference>
<name>A0A841Q2L3_9BACI</name>
<dbReference type="EMBL" id="JACHGH010000003">
    <property type="protein sequence ID" value="MBB6452765.1"/>
    <property type="molecule type" value="Genomic_DNA"/>
</dbReference>
<reference evidence="1 2" key="1">
    <citation type="submission" date="2020-08" db="EMBL/GenBank/DDBJ databases">
        <title>Genomic Encyclopedia of Type Strains, Phase IV (KMG-IV): sequencing the most valuable type-strain genomes for metagenomic binning, comparative biology and taxonomic classification.</title>
        <authorList>
            <person name="Goeker M."/>
        </authorList>
    </citation>
    <scope>NUCLEOTIDE SEQUENCE [LARGE SCALE GENOMIC DNA]</scope>
    <source>
        <strain evidence="1 2">DSM 19612</strain>
    </source>
</reference>
<evidence type="ECO:0000313" key="1">
    <source>
        <dbReference type="EMBL" id="MBB6452765.1"/>
    </source>
</evidence>
<accession>A0A841Q2L3</accession>
<sequence>MKKVLFVVFLILGLFLIGSFSGLHFKEINAVPGDVKMIRSSDIGDYAKAVLFEDKTHKTFGVAEIEKKFGFLYRYDGGTWGYTVEEGKPFQASGIGDDDDFLVAIKTAKDSKIEYIALGNHIEGLRPSDKYKLSLDDVRENIDEYYLKEVTDSYALFVIDEYSEDTWTIRAFDKDGNLIADELFGGDPRYIDWE</sequence>
<gene>
    <name evidence="1" type="ORF">HNQ94_001211</name>
</gene>
<protein>
    <submittedName>
        <fullName evidence="1">Uncharacterized protein</fullName>
    </submittedName>
</protein>
<dbReference type="Proteomes" id="UP000581688">
    <property type="component" value="Unassembled WGS sequence"/>
</dbReference>
<keyword evidence="2" id="KW-1185">Reference proteome</keyword>
<organism evidence="1 2">
    <name type="scientific">Salirhabdus euzebyi</name>
    <dbReference type="NCBI Taxonomy" id="394506"/>
    <lineage>
        <taxon>Bacteria</taxon>
        <taxon>Bacillati</taxon>
        <taxon>Bacillota</taxon>
        <taxon>Bacilli</taxon>
        <taxon>Bacillales</taxon>
        <taxon>Bacillaceae</taxon>
        <taxon>Salirhabdus</taxon>
    </lineage>
</organism>
<proteinExistence type="predicted"/>
<evidence type="ECO:0000313" key="2">
    <source>
        <dbReference type="Proteomes" id="UP000581688"/>
    </source>
</evidence>